<proteinExistence type="predicted"/>
<dbReference type="PANTHER" id="PTHR43760">
    <property type="entry name" value="ENDORIBONUCLEASE-RELATED"/>
    <property type="match status" value="1"/>
</dbReference>
<dbReference type="SUPFAM" id="SSF55298">
    <property type="entry name" value="YjgF-like"/>
    <property type="match status" value="1"/>
</dbReference>
<organism evidence="2 3">
    <name type="scientific">Burkholderia plantarii</name>
    <dbReference type="NCBI Taxonomy" id="41899"/>
    <lineage>
        <taxon>Bacteria</taxon>
        <taxon>Pseudomonadati</taxon>
        <taxon>Pseudomonadota</taxon>
        <taxon>Betaproteobacteria</taxon>
        <taxon>Burkholderiales</taxon>
        <taxon>Burkholderiaceae</taxon>
        <taxon>Burkholderia</taxon>
    </lineage>
</organism>
<dbReference type="Gene3D" id="3.30.1330.40">
    <property type="entry name" value="RutC-like"/>
    <property type="match status" value="1"/>
</dbReference>
<feature type="domain" description="Endoribonuclease L-PSP/chorismate mutase-like" evidence="1">
    <location>
        <begin position="8"/>
        <end position="135"/>
    </location>
</feature>
<reference evidence="2 3" key="2">
    <citation type="journal article" date="2016" name="Appl. Microbiol. Biotechnol.">
        <title>Mutations improving production and secretion of extracellular lipase by Burkholderia glumae PG1.</title>
        <authorList>
            <person name="Knapp A."/>
            <person name="Voget S."/>
            <person name="Gao R."/>
            <person name="Zaburannyi N."/>
            <person name="Krysciak D."/>
            <person name="Breuer M."/>
            <person name="Hauer B."/>
            <person name="Streit W.R."/>
            <person name="Muller R."/>
            <person name="Daniel R."/>
            <person name="Jaeger K.E."/>
        </authorList>
    </citation>
    <scope>NUCLEOTIDE SEQUENCE [LARGE SCALE GENOMIC DNA]</scope>
    <source>
        <strain evidence="2 3">PG1</strain>
    </source>
</reference>
<reference evidence="3" key="1">
    <citation type="submission" date="2011-03" db="EMBL/GenBank/DDBJ databases">
        <authorList>
            <person name="Voget S."/>
            <person name="Streit W.R."/>
            <person name="Jaeger K.E."/>
            <person name="Daniel R."/>
        </authorList>
    </citation>
    <scope>NUCLEOTIDE SEQUENCE [LARGE SCALE GENOMIC DNA]</scope>
    <source>
        <strain evidence="3">PG1</strain>
    </source>
</reference>
<accession>A0A0B6S3T2</accession>
<gene>
    <name evidence="2" type="ORF">BGL_1c23480</name>
</gene>
<evidence type="ECO:0000313" key="2">
    <source>
        <dbReference type="EMBL" id="AJK46851.1"/>
    </source>
</evidence>
<dbReference type="InterPro" id="IPR013813">
    <property type="entry name" value="Endoribo_LPSP/chorism_mut-like"/>
</dbReference>
<name>A0A0B6S3T2_BURPL</name>
<evidence type="ECO:0000259" key="1">
    <source>
        <dbReference type="Pfam" id="PF14588"/>
    </source>
</evidence>
<protein>
    <submittedName>
        <fullName evidence="2">Putative endoribonuclease L-PSP</fullName>
    </submittedName>
</protein>
<dbReference type="CDD" id="cd02199">
    <property type="entry name" value="YjgF_YER057c_UK114_like_1"/>
    <property type="match status" value="1"/>
</dbReference>
<dbReference type="Proteomes" id="UP000031838">
    <property type="component" value="Chromosome 1"/>
</dbReference>
<sequence length="170" mass="17392">MTSTISGRVAALGLTLPSAPPAVANYLPFVGYGDLLHVAGQISRRDGQPACLGRLGDALSIDDGVEAARLAALGVIAQIAAATDDQLARVARIVRLNVFVACTPDFDRHPLVANGASDLVVDVFGEAGRHVRSAVGVASLPAGVAIEVDAVVALAAPSSPEPNDRHKDRS</sequence>
<dbReference type="HOGENOM" id="CLU_104845_0_1_4"/>
<dbReference type="RefSeq" id="WP_042625271.1">
    <property type="nucleotide sequence ID" value="NZ_CP002580.1"/>
</dbReference>
<dbReference type="PANTHER" id="PTHR43760:SF1">
    <property type="entry name" value="ENDORIBONUCLEASE L-PSP_CHORISMATE MUTASE-LIKE DOMAIN-CONTAINING PROTEIN"/>
    <property type="match status" value="1"/>
</dbReference>
<keyword evidence="3" id="KW-1185">Reference proteome</keyword>
<dbReference type="KEGG" id="bgp:BGL_1c23480"/>
<dbReference type="Pfam" id="PF14588">
    <property type="entry name" value="YjgF_endoribonc"/>
    <property type="match status" value="1"/>
</dbReference>
<dbReference type="EMBL" id="CP002580">
    <property type="protein sequence ID" value="AJK46851.1"/>
    <property type="molecule type" value="Genomic_DNA"/>
</dbReference>
<dbReference type="InterPro" id="IPR035959">
    <property type="entry name" value="RutC-like_sf"/>
</dbReference>
<dbReference type="AlphaFoldDB" id="A0A0B6S3T2"/>
<evidence type="ECO:0000313" key="3">
    <source>
        <dbReference type="Proteomes" id="UP000031838"/>
    </source>
</evidence>